<dbReference type="InterPro" id="IPR007815">
    <property type="entry name" value="Emycin_Estase"/>
</dbReference>
<dbReference type="InterPro" id="IPR014622">
    <property type="entry name" value="UCP036794_erythomycin"/>
</dbReference>
<organism evidence="1 2">
    <name type="scientific">Paractinoplanes rishiriensis</name>
    <dbReference type="NCBI Taxonomy" id="1050105"/>
    <lineage>
        <taxon>Bacteria</taxon>
        <taxon>Bacillati</taxon>
        <taxon>Actinomycetota</taxon>
        <taxon>Actinomycetes</taxon>
        <taxon>Micromonosporales</taxon>
        <taxon>Micromonosporaceae</taxon>
        <taxon>Paractinoplanes</taxon>
    </lineage>
</organism>
<dbReference type="PANTHER" id="PTHR31299">
    <property type="entry name" value="ESTERASE, PUTATIVE (AFU_ORTHOLOGUE AFUA_1G05850)-RELATED"/>
    <property type="match status" value="1"/>
</dbReference>
<sequence length="455" mass="49864">MITEYLLAATIAVTGVTLPPADAVAGVAPPLADAVAGVAPPPADVAAGVAPPPAESVSRWAQRNARPLATVDPRASLTDLRHLRPAIGDAAIVGLGEATHGAAEITTLKHRVLRLLVEDLGYRTVAWEEDWSLGLLINDYLRTGAGDLPGLVSQMSTAWRSREVTDVLRWIRAWNATHRDDDDVTFTGVEAYGTRPLIYQRVESYVASRAPARLDEARAHLRPLTPKDDNMQEHVRWYWLDVTDKALYLRHARELHELVAAVPHAPGDRTHELHLHHARQIAGFYEQFADPNPYAYRDAHAAKNLRWTQQFTGGRVAYWAASGHTLDGPQLRLTQPPYPVLEIANVGSFIRDWYGTGYRSLGFTVDRGAVVADGQVVTMPPAAPDWLEAPMAEVRADQFTLDLRAGAPPLVRRWLTGPTRTRGLPAAGAESYLAGGSPGQWFDVLVHRQVVTPVT</sequence>
<dbReference type="AlphaFoldDB" id="A0A919K6G1"/>
<dbReference type="RefSeq" id="WP_203788393.1">
    <property type="nucleotide sequence ID" value="NZ_BOMV01000083.1"/>
</dbReference>
<dbReference type="Pfam" id="PF05139">
    <property type="entry name" value="Erythro_esteras"/>
    <property type="match status" value="1"/>
</dbReference>
<dbReference type="CDD" id="cd14728">
    <property type="entry name" value="Ere-like"/>
    <property type="match status" value="1"/>
</dbReference>
<dbReference type="Gene3D" id="3.30.1870.10">
    <property type="entry name" value="EreA-like, domain 2"/>
    <property type="match status" value="1"/>
</dbReference>
<dbReference type="InterPro" id="IPR052036">
    <property type="entry name" value="Hydrolase/PRTase-associated"/>
</dbReference>
<dbReference type="Gene3D" id="1.20.1440.30">
    <property type="entry name" value="Biosynthetic Protein domain"/>
    <property type="match status" value="1"/>
</dbReference>
<protein>
    <submittedName>
        <fullName evidence="1">Erythromycin esterase</fullName>
    </submittedName>
</protein>
<dbReference type="EMBL" id="BOMV01000083">
    <property type="protein sequence ID" value="GIF00515.1"/>
    <property type="molecule type" value="Genomic_DNA"/>
</dbReference>
<dbReference type="PIRSF" id="PIRSF036794">
    <property type="entry name" value="UCP_erythr_ester"/>
    <property type="match status" value="1"/>
</dbReference>
<dbReference type="Proteomes" id="UP000636960">
    <property type="component" value="Unassembled WGS sequence"/>
</dbReference>
<dbReference type="GO" id="GO:0046677">
    <property type="term" value="P:response to antibiotic"/>
    <property type="evidence" value="ECO:0007669"/>
    <property type="project" value="InterPro"/>
</dbReference>
<keyword evidence="2" id="KW-1185">Reference proteome</keyword>
<evidence type="ECO:0000313" key="2">
    <source>
        <dbReference type="Proteomes" id="UP000636960"/>
    </source>
</evidence>
<name>A0A919K6G1_9ACTN</name>
<gene>
    <name evidence="1" type="ORF">Ari01nite_79790</name>
</gene>
<dbReference type="PANTHER" id="PTHR31299:SF0">
    <property type="entry name" value="ESTERASE, PUTATIVE (AFU_ORTHOLOGUE AFUA_1G05850)-RELATED"/>
    <property type="match status" value="1"/>
</dbReference>
<dbReference type="SUPFAM" id="SSF159501">
    <property type="entry name" value="EreA/ChaN-like"/>
    <property type="match status" value="1"/>
</dbReference>
<accession>A0A919K6G1</accession>
<comment type="caution">
    <text evidence="1">The sequence shown here is derived from an EMBL/GenBank/DDBJ whole genome shotgun (WGS) entry which is preliminary data.</text>
</comment>
<proteinExistence type="predicted"/>
<dbReference type="Gene3D" id="3.40.1660.10">
    <property type="entry name" value="EreA-like (biosynthetic domain)"/>
    <property type="match status" value="1"/>
</dbReference>
<evidence type="ECO:0000313" key="1">
    <source>
        <dbReference type="EMBL" id="GIF00515.1"/>
    </source>
</evidence>
<reference evidence="1" key="1">
    <citation type="submission" date="2021-01" db="EMBL/GenBank/DDBJ databases">
        <title>Whole genome shotgun sequence of Actinoplanes rishiriensis NBRC 108556.</title>
        <authorList>
            <person name="Komaki H."/>
            <person name="Tamura T."/>
        </authorList>
    </citation>
    <scope>NUCLEOTIDE SEQUENCE</scope>
    <source>
        <strain evidence="1">NBRC 108556</strain>
    </source>
</reference>